<feature type="non-terminal residue" evidence="1">
    <location>
        <position position="1"/>
    </location>
</feature>
<feature type="non-terminal residue" evidence="1">
    <location>
        <position position="97"/>
    </location>
</feature>
<dbReference type="AlphaFoldDB" id="A0AAD8ZPP4"/>
<reference evidence="1" key="1">
    <citation type="submission" date="2023-03" db="EMBL/GenBank/DDBJ databases">
        <title>Electrophorus voltai genome.</title>
        <authorList>
            <person name="Bian C."/>
        </authorList>
    </citation>
    <scope>NUCLEOTIDE SEQUENCE</scope>
    <source>
        <strain evidence="1">CB-2022</strain>
        <tissue evidence="1">Muscle</tissue>
    </source>
</reference>
<dbReference type="Proteomes" id="UP001239994">
    <property type="component" value="Unassembled WGS sequence"/>
</dbReference>
<evidence type="ECO:0000313" key="2">
    <source>
        <dbReference type="Proteomes" id="UP001239994"/>
    </source>
</evidence>
<gene>
    <name evidence="1" type="ORF">P4O66_021693</name>
</gene>
<comment type="caution">
    <text evidence="1">The sequence shown here is derived from an EMBL/GenBank/DDBJ whole genome shotgun (WGS) entry which is preliminary data.</text>
</comment>
<sequence>RSFVFWNQTLRTLKKMRGQFDKMTFVHMLNNIVKNSYGHYELPQPFKERQKLPARFFIALCRWESPLSPTKVTIIPRLELTATDISVKMSDILRKEW</sequence>
<protein>
    <submittedName>
        <fullName evidence="1">Uncharacterized protein</fullName>
    </submittedName>
</protein>
<proteinExistence type="predicted"/>
<dbReference type="EMBL" id="JAROKS010000006">
    <property type="protein sequence ID" value="KAK1803174.1"/>
    <property type="molecule type" value="Genomic_DNA"/>
</dbReference>
<evidence type="ECO:0000313" key="1">
    <source>
        <dbReference type="EMBL" id="KAK1803174.1"/>
    </source>
</evidence>
<name>A0AAD8ZPP4_9TELE</name>
<keyword evidence="2" id="KW-1185">Reference proteome</keyword>
<organism evidence="1 2">
    <name type="scientific">Electrophorus voltai</name>
    <dbReference type="NCBI Taxonomy" id="2609070"/>
    <lineage>
        <taxon>Eukaryota</taxon>
        <taxon>Metazoa</taxon>
        <taxon>Chordata</taxon>
        <taxon>Craniata</taxon>
        <taxon>Vertebrata</taxon>
        <taxon>Euteleostomi</taxon>
        <taxon>Actinopterygii</taxon>
        <taxon>Neopterygii</taxon>
        <taxon>Teleostei</taxon>
        <taxon>Ostariophysi</taxon>
        <taxon>Gymnotiformes</taxon>
        <taxon>Gymnotoidei</taxon>
        <taxon>Gymnotidae</taxon>
        <taxon>Electrophorus</taxon>
    </lineage>
</organism>
<accession>A0AAD8ZPP4</accession>